<dbReference type="PANTHER" id="PTHR46111:SF2">
    <property type="entry name" value="SAM-DEPENDENT METHYLTRANSFERASE"/>
    <property type="match status" value="1"/>
</dbReference>
<feature type="region of interest" description="Disordered" evidence="6">
    <location>
        <begin position="234"/>
        <end position="276"/>
    </location>
</feature>
<evidence type="ECO:0000256" key="3">
    <source>
        <dbReference type="ARBA" id="ARBA00022603"/>
    </source>
</evidence>
<protein>
    <submittedName>
        <fullName evidence="8">16S rRNA (Cytidine1402-2'-O)-methyltransferase</fullName>
        <ecNumber evidence="8">2.1.1.198</ecNumber>
    </submittedName>
</protein>
<dbReference type="SUPFAM" id="SSF53790">
    <property type="entry name" value="Tetrapyrrole methylase"/>
    <property type="match status" value="1"/>
</dbReference>
<dbReference type="EC" id="2.1.1.198" evidence="8"/>
<evidence type="ECO:0000256" key="1">
    <source>
        <dbReference type="ARBA" id="ARBA00022490"/>
    </source>
</evidence>
<sequence length="276" mass="29444">MDDTPTGSVTGTLYLVPVPLGPDEDPLRVLPPATVEATVGLDCFIAEHARSARAVLARLPMRRPLQEITIVELNRNTPEDRLPALLEPLLAGRDAGLLSEAGCPAIADPGAALVALAHRRGIRVVPLVGPSSLLLALMASGMNGQAFSFAGYVPVDAAERTERLRELERRSASTGETVLMIETPYRTQALFDAMLAALAPATRIGVAARLTMAGETTQSRTVAEWRALRPELERTPTVLSLQGERAGSPTRARPKGAREAAPRPAGARPPRPRRGR</sequence>
<keyword evidence="2" id="KW-0698">rRNA processing</keyword>
<evidence type="ECO:0000256" key="5">
    <source>
        <dbReference type="ARBA" id="ARBA00022691"/>
    </source>
</evidence>
<dbReference type="InterPro" id="IPR035996">
    <property type="entry name" value="4pyrrol_Methylase_sf"/>
</dbReference>
<reference evidence="8 9" key="1">
    <citation type="submission" date="2020-08" db="EMBL/GenBank/DDBJ databases">
        <title>Genomic Encyclopedia of Type Strains, Phase IV (KMG-IV): sequencing the most valuable type-strain genomes for metagenomic binning, comparative biology and taxonomic classification.</title>
        <authorList>
            <person name="Goeker M."/>
        </authorList>
    </citation>
    <scope>NUCLEOTIDE SEQUENCE [LARGE SCALE GENOMIC DNA]</scope>
    <source>
        <strain evidence="8 9">DSM 29781</strain>
    </source>
</reference>
<dbReference type="EMBL" id="JACHGB010000001">
    <property type="protein sequence ID" value="MBB5270281.1"/>
    <property type="molecule type" value="Genomic_DNA"/>
</dbReference>
<dbReference type="PIRSF" id="PIRSF005917">
    <property type="entry name" value="MTase_YraL"/>
    <property type="match status" value="1"/>
</dbReference>
<evidence type="ECO:0000313" key="9">
    <source>
        <dbReference type="Proteomes" id="UP000532440"/>
    </source>
</evidence>
<dbReference type="InterPro" id="IPR014776">
    <property type="entry name" value="4pyrrole_Mease_sub2"/>
</dbReference>
<comment type="caution">
    <text evidence="8">The sequence shown here is derived from an EMBL/GenBank/DDBJ whole genome shotgun (WGS) entry which is preliminary data.</text>
</comment>
<dbReference type="InterPro" id="IPR014777">
    <property type="entry name" value="4pyrrole_Mease_sub1"/>
</dbReference>
<proteinExistence type="predicted"/>
<keyword evidence="4 8" id="KW-0808">Transferase</keyword>
<accession>A0A7W8M6V1</accession>
<dbReference type="Gene3D" id="3.30.950.10">
    <property type="entry name" value="Methyltransferase, Cobalt-precorrin-4 Transmethylase, Domain 2"/>
    <property type="match status" value="1"/>
</dbReference>
<evidence type="ECO:0000259" key="7">
    <source>
        <dbReference type="Pfam" id="PF00590"/>
    </source>
</evidence>
<keyword evidence="1" id="KW-0963">Cytoplasm</keyword>
<evidence type="ECO:0000256" key="2">
    <source>
        <dbReference type="ARBA" id="ARBA00022552"/>
    </source>
</evidence>
<dbReference type="Proteomes" id="UP000532440">
    <property type="component" value="Unassembled WGS sequence"/>
</dbReference>
<dbReference type="PANTHER" id="PTHR46111">
    <property type="entry name" value="RIBOSOMAL RNA SMALL SUBUNIT METHYLTRANSFERASE I"/>
    <property type="match status" value="1"/>
</dbReference>
<dbReference type="GO" id="GO:0006364">
    <property type="term" value="P:rRNA processing"/>
    <property type="evidence" value="ECO:0007669"/>
    <property type="project" value="UniProtKB-KW"/>
</dbReference>
<name>A0A7W8M6V1_9BURK</name>
<organism evidence="8 9">
    <name type="scientific">Quisquiliibacterium transsilvanicum</name>
    <dbReference type="NCBI Taxonomy" id="1549638"/>
    <lineage>
        <taxon>Bacteria</taxon>
        <taxon>Pseudomonadati</taxon>
        <taxon>Pseudomonadota</taxon>
        <taxon>Betaproteobacteria</taxon>
        <taxon>Burkholderiales</taxon>
        <taxon>Burkholderiaceae</taxon>
        <taxon>Quisquiliibacterium</taxon>
    </lineage>
</organism>
<dbReference type="AlphaFoldDB" id="A0A7W8M6V1"/>
<dbReference type="Gene3D" id="3.40.1010.10">
    <property type="entry name" value="Cobalt-precorrin-4 Transmethylase, Domain 1"/>
    <property type="match status" value="1"/>
</dbReference>
<dbReference type="Pfam" id="PF00590">
    <property type="entry name" value="TP_methylase"/>
    <property type="match status" value="1"/>
</dbReference>
<gene>
    <name evidence="8" type="ORF">HNQ70_000265</name>
</gene>
<dbReference type="InterPro" id="IPR008189">
    <property type="entry name" value="rRNA_ssu_MeTfrase_I"/>
</dbReference>
<dbReference type="InterPro" id="IPR000878">
    <property type="entry name" value="4pyrrol_Mease"/>
</dbReference>
<keyword evidence="3 8" id="KW-0489">Methyltransferase</keyword>
<dbReference type="CDD" id="cd11649">
    <property type="entry name" value="RsmI_like"/>
    <property type="match status" value="1"/>
</dbReference>
<evidence type="ECO:0000313" key="8">
    <source>
        <dbReference type="EMBL" id="MBB5270281.1"/>
    </source>
</evidence>
<keyword evidence="9" id="KW-1185">Reference proteome</keyword>
<evidence type="ECO:0000256" key="6">
    <source>
        <dbReference type="SAM" id="MobiDB-lite"/>
    </source>
</evidence>
<dbReference type="GO" id="GO:0008168">
    <property type="term" value="F:methyltransferase activity"/>
    <property type="evidence" value="ECO:0007669"/>
    <property type="project" value="UniProtKB-KW"/>
</dbReference>
<dbReference type="GO" id="GO:0032259">
    <property type="term" value="P:methylation"/>
    <property type="evidence" value="ECO:0007669"/>
    <property type="project" value="UniProtKB-KW"/>
</dbReference>
<feature type="domain" description="Tetrapyrrole methylase" evidence="7">
    <location>
        <begin position="39"/>
        <end position="223"/>
    </location>
</feature>
<evidence type="ECO:0000256" key="4">
    <source>
        <dbReference type="ARBA" id="ARBA00022679"/>
    </source>
</evidence>
<keyword evidence="5" id="KW-0949">S-adenosyl-L-methionine</keyword>